<feature type="compositionally biased region" description="Polar residues" evidence="1">
    <location>
        <begin position="1"/>
        <end position="11"/>
    </location>
</feature>
<evidence type="ECO:0000313" key="4">
    <source>
        <dbReference type="Proteomes" id="UP000198802"/>
    </source>
</evidence>
<dbReference type="InterPro" id="IPR009937">
    <property type="entry name" value="Phage_holin_3_6"/>
</dbReference>
<protein>
    <submittedName>
        <fullName evidence="3">Putative Holin-X, holin superfamily III</fullName>
    </submittedName>
</protein>
<dbReference type="Proteomes" id="UP000198802">
    <property type="component" value="Unassembled WGS sequence"/>
</dbReference>
<evidence type="ECO:0000256" key="2">
    <source>
        <dbReference type="SAM" id="Phobius"/>
    </source>
</evidence>
<feature type="region of interest" description="Disordered" evidence="1">
    <location>
        <begin position="1"/>
        <end position="103"/>
    </location>
</feature>
<keyword evidence="2" id="KW-0812">Transmembrane</keyword>
<keyword evidence="2" id="KW-1133">Transmembrane helix</keyword>
<proteinExistence type="predicted"/>
<dbReference type="RefSeq" id="WP_091282892.1">
    <property type="nucleotide sequence ID" value="NZ_FAOZ01000024.1"/>
</dbReference>
<sequence length="230" mass="22844">MTSTLSRQPTTPATPPVDRTGIPPDAQVTVRVPVDGSPPANAATGARRASTVARGASPHGTATATPTASGVGAGTAVHPGSGPGSGAVAVGTEAGSATGAGLERRRPASTGHLVAEVASDVSTLFRQEVALAKAELREEATKAGKGAGMFAAAGGAGFFALVFVLLAVMFGLGSVMALGWAALIVGVVLAAAAGALALLGRRTVKAVHPAPKQTVETLREDIHWAQNRRH</sequence>
<reference evidence="4" key="1">
    <citation type="submission" date="2015-11" db="EMBL/GenBank/DDBJ databases">
        <authorList>
            <person name="Varghese N."/>
        </authorList>
    </citation>
    <scope>NUCLEOTIDE SEQUENCE [LARGE SCALE GENOMIC DNA]</scope>
    <source>
        <strain evidence="4">DSM 45899</strain>
    </source>
</reference>
<dbReference type="AlphaFoldDB" id="A0A0S4QV81"/>
<dbReference type="Pfam" id="PF07332">
    <property type="entry name" value="Phage_holin_3_6"/>
    <property type="match status" value="1"/>
</dbReference>
<feature type="transmembrane region" description="Helical" evidence="2">
    <location>
        <begin position="178"/>
        <end position="199"/>
    </location>
</feature>
<evidence type="ECO:0000256" key="1">
    <source>
        <dbReference type="SAM" id="MobiDB-lite"/>
    </source>
</evidence>
<name>A0A0S4QV81_9ACTN</name>
<keyword evidence="4" id="KW-1185">Reference proteome</keyword>
<gene>
    <name evidence="3" type="ORF">Ga0074812_12415</name>
</gene>
<organism evidence="3 4">
    <name type="scientific">Parafrankia irregularis</name>
    <dbReference type="NCBI Taxonomy" id="795642"/>
    <lineage>
        <taxon>Bacteria</taxon>
        <taxon>Bacillati</taxon>
        <taxon>Actinomycetota</taxon>
        <taxon>Actinomycetes</taxon>
        <taxon>Frankiales</taxon>
        <taxon>Frankiaceae</taxon>
        <taxon>Parafrankia</taxon>
    </lineage>
</organism>
<evidence type="ECO:0000313" key="3">
    <source>
        <dbReference type="EMBL" id="CUU58990.1"/>
    </source>
</evidence>
<dbReference type="EMBL" id="FAOZ01000024">
    <property type="protein sequence ID" value="CUU58990.1"/>
    <property type="molecule type" value="Genomic_DNA"/>
</dbReference>
<feature type="transmembrane region" description="Helical" evidence="2">
    <location>
        <begin position="147"/>
        <end position="172"/>
    </location>
</feature>
<keyword evidence="2" id="KW-0472">Membrane</keyword>
<accession>A0A0S4QV81</accession>